<evidence type="ECO:0000259" key="2">
    <source>
        <dbReference type="Pfam" id="PF13193"/>
    </source>
</evidence>
<dbReference type="Gene3D" id="3.40.50.12780">
    <property type="entry name" value="N-terminal domain of ligase-like"/>
    <property type="match status" value="1"/>
</dbReference>
<dbReference type="STRING" id="446860.AS188_14550"/>
<dbReference type="Proteomes" id="UP000057181">
    <property type="component" value="Chromosome"/>
</dbReference>
<dbReference type="InterPro" id="IPR020845">
    <property type="entry name" value="AMP-binding_CS"/>
</dbReference>
<dbReference type="OrthoDB" id="9803968at2"/>
<dbReference type="Pfam" id="PF00501">
    <property type="entry name" value="AMP-binding"/>
    <property type="match status" value="1"/>
</dbReference>
<dbReference type="EMBL" id="CP013254">
    <property type="protein sequence ID" value="ALU40764.1"/>
    <property type="molecule type" value="Genomic_DNA"/>
</dbReference>
<accession>A0A0U3IBG0</accession>
<sequence length="393" mass="39861">MDGPAVPGDAVVLDGPVAGDPLRLLPDLTRALGRPGPAVVVRTSGSTGRAKATVLSTDALAASSMATARRTGAVGQWLLALPAHHVAGLQVLVRSLYASTTPVVLDPAARFTPAAFAAAAAELEDPERLTSLVPTQLQRILEPASGVRDGDAVAALRSFRAVLLGGSAAPPRLLAAAREAGVRVVTTYGMSETCGGCVYDGLPLEGVRVHLERTPGDVPGEGPGGGPARGTGPGRIWLGGGVVAEGYADDPGLTARHFRTAGGVRWYRTDDLGQLTPEGGLRVHGRVDDVVNTGGVKVSAGLVAAVLTANPGVRQALVLGVPDPEWGQAVGAVVEPAPGADPALLRAELTGAVRAAHGPAAVPRRWAWPAELPLLATGKPDRAAAARLLEGRG</sequence>
<evidence type="ECO:0000313" key="5">
    <source>
        <dbReference type="Proteomes" id="UP000057181"/>
    </source>
</evidence>
<keyword evidence="3" id="KW-0436">Ligase</keyword>
<dbReference type="KEGG" id="kfv:AS188_14550"/>
<dbReference type="InterPro" id="IPR050237">
    <property type="entry name" value="ATP-dep_AMP-bd_enzyme"/>
</dbReference>
<dbReference type="InterPro" id="IPR025110">
    <property type="entry name" value="AMP-bd_C"/>
</dbReference>
<dbReference type="Gene3D" id="2.30.38.10">
    <property type="entry name" value="Luciferase, Domain 3"/>
    <property type="match status" value="1"/>
</dbReference>
<dbReference type="InterPro" id="IPR045851">
    <property type="entry name" value="AMP-bd_C_sf"/>
</dbReference>
<reference evidence="3 5" key="1">
    <citation type="submission" date="2015-11" db="EMBL/GenBank/DDBJ databases">
        <title>Complete Genome Sequence of Kocuria flava strain HO-9041.</title>
        <authorList>
            <person name="Zhou M."/>
            <person name="Dai J."/>
        </authorList>
    </citation>
    <scope>NUCLEOTIDE SEQUENCE [LARGE SCALE GENOMIC DNA]</scope>
    <source>
        <strain evidence="3 5">HO-9041</strain>
    </source>
</reference>
<dbReference type="PANTHER" id="PTHR43767">
    <property type="entry name" value="LONG-CHAIN-FATTY-ACID--COA LIGASE"/>
    <property type="match status" value="1"/>
</dbReference>
<dbReference type="Gene3D" id="3.30.300.30">
    <property type="match status" value="1"/>
</dbReference>
<evidence type="ECO:0000259" key="1">
    <source>
        <dbReference type="Pfam" id="PF00501"/>
    </source>
</evidence>
<dbReference type="Proteomes" id="UP000321155">
    <property type="component" value="Unassembled WGS sequence"/>
</dbReference>
<organism evidence="3 5">
    <name type="scientific">Kocuria flava</name>
    <dbReference type="NCBI Taxonomy" id="446860"/>
    <lineage>
        <taxon>Bacteria</taxon>
        <taxon>Bacillati</taxon>
        <taxon>Actinomycetota</taxon>
        <taxon>Actinomycetes</taxon>
        <taxon>Micrococcales</taxon>
        <taxon>Micrococcaceae</taxon>
        <taxon>Kocuria</taxon>
    </lineage>
</organism>
<dbReference type="InterPro" id="IPR000873">
    <property type="entry name" value="AMP-dep_synth/lig_dom"/>
</dbReference>
<protein>
    <submittedName>
        <fullName evidence="3">O-succinylbenzoic acid--CoA ligase</fullName>
    </submittedName>
</protein>
<dbReference type="EMBL" id="BJZR01000002">
    <property type="protein sequence ID" value="GEO90846.1"/>
    <property type="molecule type" value="Genomic_DNA"/>
</dbReference>
<dbReference type="PANTHER" id="PTHR43767:SF1">
    <property type="entry name" value="NONRIBOSOMAL PEPTIDE SYNTHASE PES1 (EUROFUNG)-RELATED"/>
    <property type="match status" value="1"/>
</dbReference>
<dbReference type="GO" id="GO:0016878">
    <property type="term" value="F:acid-thiol ligase activity"/>
    <property type="evidence" value="ECO:0007669"/>
    <property type="project" value="UniProtKB-ARBA"/>
</dbReference>
<dbReference type="SUPFAM" id="SSF56801">
    <property type="entry name" value="Acetyl-CoA synthetase-like"/>
    <property type="match status" value="1"/>
</dbReference>
<keyword evidence="6" id="KW-1185">Reference proteome</keyword>
<name>A0A0U3IBG0_9MICC</name>
<feature type="domain" description="AMP-dependent synthetase/ligase" evidence="1">
    <location>
        <begin position="37"/>
        <end position="247"/>
    </location>
</feature>
<gene>
    <name evidence="4" type="primary">menE</name>
    <name evidence="3" type="ORF">AS188_14550</name>
    <name evidence="4" type="ORF">KFL01_01520</name>
</gene>
<feature type="domain" description="AMP-binding enzyme C-terminal" evidence="2">
    <location>
        <begin position="304"/>
        <end position="379"/>
    </location>
</feature>
<dbReference type="InterPro" id="IPR042099">
    <property type="entry name" value="ANL_N_sf"/>
</dbReference>
<dbReference type="RefSeq" id="WP_058859445.1">
    <property type="nucleotide sequence ID" value="NZ_BJZR01000002.1"/>
</dbReference>
<proteinExistence type="predicted"/>
<evidence type="ECO:0000313" key="6">
    <source>
        <dbReference type="Proteomes" id="UP000321155"/>
    </source>
</evidence>
<dbReference type="PROSITE" id="PS00455">
    <property type="entry name" value="AMP_BINDING"/>
    <property type="match status" value="1"/>
</dbReference>
<dbReference type="Pfam" id="PF13193">
    <property type="entry name" value="AMP-binding_C"/>
    <property type="match status" value="1"/>
</dbReference>
<reference evidence="4 6" key="2">
    <citation type="submission" date="2019-07" db="EMBL/GenBank/DDBJ databases">
        <title>Whole genome shotgun sequence of Kocuria flava NBRC 107626.</title>
        <authorList>
            <person name="Hosoyama A."/>
            <person name="Uohara A."/>
            <person name="Ohji S."/>
            <person name="Ichikawa N."/>
        </authorList>
    </citation>
    <scope>NUCLEOTIDE SEQUENCE [LARGE SCALE GENOMIC DNA]</scope>
    <source>
        <strain evidence="4 6">NBRC 107626</strain>
    </source>
</reference>
<dbReference type="AlphaFoldDB" id="A0A0U3IBG0"/>
<evidence type="ECO:0000313" key="3">
    <source>
        <dbReference type="EMBL" id="ALU40764.1"/>
    </source>
</evidence>
<evidence type="ECO:0000313" key="4">
    <source>
        <dbReference type="EMBL" id="GEO90846.1"/>
    </source>
</evidence>